<proteinExistence type="predicted"/>
<dbReference type="AlphaFoldDB" id="A0A644YDR1"/>
<name>A0A644YDR1_9ZZZZ</name>
<gene>
    <name evidence="1" type="ORF">SDC9_72868</name>
</gene>
<dbReference type="EMBL" id="VSSQ01004716">
    <property type="protein sequence ID" value="MPM26367.1"/>
    <property type="molecule type" value="Genomic_DNA"/>
</dbReference>
<accession>A0A644YDR1</accession>
<organism evidence="1">
    <name type="scientific">bioreactor metagenome</name>
    <dbReference type="NCBI Taxonomy" id="1076179"/>
    <lineage>
        <taxon>unclassified sequences</taxon>
        <taxon>metagenomes</taxon>
        <taxon>ecological metagenomes</taxon>
    </lineage>
</organism>
<sequence>MKNKGKKLKKGLTVTAVIVTLLLTLNFLPNLTRKTSGMQVIEGSSVDVYYEKEASAAKDIFAAADARADVLAHLLGAKDSKKIEIYIYDRQSTMQQKKYGLIGSALGIDWYIGDNIKSDVILTSPANPGKVHDCEDVKKAALHEIVHAYNYLINKDMTYWVDNGLAGYLSGQKPAYPMCTYSPIPTLEQTKVRGLVAPIMFANYGGYEYSYTYIEYLSTTYSWEKVRDFAKSGDYEGEFGQTESQVYDGWTSYVKSNYS</sequence>
<evidence type="ECO:0008006" key="2">
    <source>
        <dbReference type="Google" id="ProtNLM"/>
    </source>
</evidence>
<protein>
    <recommendedName>
        <fullName evidence="2">Peptidase MA-like domain-containing protein</fullName>
    </recommendedName>
</protein>
<evidence type="ECO:0000313" key="1">
    <source>
        <dbReference type="EMBL" id="MPM26367.1"/>
    </source>
</evidence>
<comment type="caution">
    <text evidence="1">The sequence shown here is derived from an EMBL/GenBank/DDBJ whole genome shotgun (WGS) entry which is preliminary data.</text>
</comment>
<reference evidence="1" key="1">
    <citation type="submission" date="2019-08" db="EMBL/GenBank/DDBJ databases">
        <authorList>
            <person name="Kucharzyk K."/>
            <person name="Murdoch R.W."/>
            <person name="Higgins S."/>
            <person name="Loffler F."/>
        </authorList>
    </citation>
    <scope>NUCLEOTIDE SEQUENCE</scope>
</reference>